<dbReference type="Proteomes" id="UP000320475">
    <property type="component" value="Unassembled WGS sequence"/>
</dbReference>
<dbReference type="GO" id="GO:0016192">
    <property type="term" value="P:vesicle-mediated transport"/>
    <property type="evidence" value="ECO:0007669"/>
    <property type="project" value="InterPro"/>
</dbReference>
<keyword evidence="2" id="KW-0813">Transport</keyword>
<protein>
    <recommendedName>
        <fullName evidence="5">Clathrin/coatomer adaptor adaptin-like N-terminal domain-containing protein</fullName>
    </recommendedName>
</protein>
<keyword evidence="4" id="KW-0472">Membrane</keyword>
<keyword evidence="3" id="KW-0653">Protein transport</keyword>
<evidence type="ECO:0000256" key="2">
    <source>
        <dbReference type="ARBA" id="ARBA00022448"/>
    </source>
</evidence>
<accession>A0A507CMN5</accession>
<dbReference type="EMBL" id="QEAM01000430">
    <property type="protein sequence ID" value="TPX39953.1"/>
    <property type="molecule type" value="Genomic_DNA"/>
</dbReference>
<dbReference type="InterPro" id="IPR002553">
    <property type="entry name" value="Clathrin/coatomer_adapt-like_N"/>
</dbReference>
<evidence type="ECO:0000313" key="9">
    <source>
        <dbReference type="Proteomes" id="UP000320475"/>
    </source>
</evidence>
<evidence type="ECO:0000313" key="8">
    <source>
        <dbReference type="Proteomes" id="UP000317494"/>
    </source>
</evidence>
<name>A0A507CMN5_9FUNG</name>
<dbReference type="InterPro" id="IPR050840">
    <property type="entry name" value="Adaptor_Complx_Large_Subunit"/>
</dbReference>
<dbReference type="GO" id="GO:0006886">
    <property type="term" value="P:intracellular protein transport"/>
    <property type="evidence" value="ECO:0007669"/>
    <property type="project" value="InterPro"/>
</dbReference>
<sequence length="585" mass="64780">MPLAVDKRAFVAALAKSKSREQRDIIIADLDQTRLELGRRDLPSKDVAEFMVKCMHYVLIWGMDVSFCHVAAINLTQSAATIYEKRIGYLAVELFITDSDDVLLLLVNGLQRDLQSESPLEINMALTAITSLANQDMAPALLPHIEACLVHEMELVRRKSVLAISRLYNVAPDVVIPAFAHLKKPLADSEPAVMSAALVLFRQFARDYPQKCRSLTSAFLHILIQILDGRLPNGFDYHGISAPWAIMQCVEILGYLAQGDIKTSDKVRGVLVEILKQHRSGDNASFGIVLACVQALAKATPPQATLTDEAELYTDLLKRYLAPSQNTNLMYLGITILQALLSSHPNVVAAFKDYILACLEHPDSALGSKTLDLVYALSTPSSLPETLSILMTALQTASPHRQLDLIDKIINLTTSQLAVTRISTFLDVFIVVDDKICRPRLTEPITSLLVADTEGVVKKRAVETCFKKLADNKEKNVEYYLGKLFVWVIGEYCHTSSLSTSELLHALVAVLRDGEDNGLTSQIIESITKIVTRSHTCPPEVIRSVSNLRTLKDLDIQQRLVGFNEATRNIESNINREALTIDLVL</sequence>
<dbReference type="VEuPathDB" id="FungiDB:SeMB42_g02404"/>
<dbReference type="STRING" id="286115.A0A507CMN5"/>
<reference evidence="8 9" key="1">
    <citation type="journal article" date="2019" name="Sci. Rep.">
        <title>Comparative genomics of chytrid fungi reveal insights into the obligate biotrophic and pathogenic lifestyle of Synchytrium endobioticum.</title>
        <authorList>
            <person name="van de Vossenberg B.T.L.H."/>
            <person name="Warris S."/>
            <person name="Nguyen H.D.T."/>
            <person name="van Gent-Pelzer M.P.E."/>
            <person name="Joly D.L."/>
            <person name="van de Geest H.C."/>
            <person name="Bonants P.J.M."/>
            <person name="Smith D.S."/>
            <person name="Levesque C.A."/>
            <person name="van der Lee T.A.J."/>
        </authorList>
    </citation>
    <scope>NUCLEOTIDE SEQUENCE [LARGE SCALE GENOMIC DNA]</scope>
    <source>
        <strain evidence="6 9">LEV6574</strain>
        <strain evidence="7 8">MB42</strain>
    </source>
</reference>
<evidence type="ECO:0000256" key="1">
    <source>
        <dbReference type="ARBA" id="ARBA00004308"/>
    </source>
</evidence>
<dbReference type="GO" id="GO:0030117">
    <property type="term" value="C:membrane coat"/>
    <property type="evidence" value="ECO:0007669"/>
    <property type="project" value="InterPro"/>
</dbReference>
<proteinExistence type="predicted"/>
<dbReference type="GO" id="GO:0012505">
    <property type="term" value="C:endomembrane system"/>
    <property type="evidence" value="ECO:0007669"/>
    <property type="project" value="UniProtKB-SubCell"/>
</dbReference>
<gene>
    <name evidence="6" type="ORF">SeLEV6574_g06903</name>
    <name evidence="7" type="ORF">SeMB42_g02404</name>
</gene>
<dbReference type="Proteomes" id="UP000317494">
    <property type="component" value="Unassembled WGS sequence"/>
</dbReference>
<dbReference type="InterPro" id="IPR011989">
    <property type="entry name" value="ARM-like"/>
</dbReference>
<dbReference type="SUPFAM" id="SSF48371">
    <property type="entry name" value="ARM repeat"/>
    <property type="match status" value="1"/>
</dbReference>
<dbReference type="Pfam" id="PF01602">
    <property type="entry name" value="Adaptin_N"/>
    <property type="match status" value="1"/>
</dbReference>
<feature type="domain" description="Clathrin/coatomer adaptor adaptin-like N-terminal" evidence="5">
    <location>
        <begin position="51"/>
        <end position="562"/>
    </location>
</feature>
<evidence type="ECO:0000313" key="7">
    <source>
        <dbReference type="EMBL" id="TPX50026.1"/>
    </source>
</evidence>
<evidence type="ECO:0000256" key="4">
    <source>
        <dbReference type="ARBA" id="ARBA00023136"/>
    </source>
</evidence>
<evidence type="ECO:0000313" key="6">
    <source>
        <dbReference type="EMBL" id="TPX39953.1"/>
    </source>
</evidence>
<keyword evidence="8" id="KW-1185">Reference proteome</keyword>
<comment type="caution">
    <text evidence="6">The sequence shown here is derived from an EMBL/GenBank/DDBJ whole genome shotgun (WGS) entry which is preliminary data.</text>
</comment>
<comment type="subcellular location">
    <subcellularLocation>
        <location evidence="1">Endomembrane system</location>
    </subcellularLocation>
</comment>
<dbReference type="AlphaFoldDB" id="A0A507CMN5"/>
<dbReference type="Gene3D" id="1.25.10.10">
    <property type="entry name" value="Leucine-rich Repeat Variant"/>
    <property type="match status" value="1"/>
</dbReference>
<dbReference type="PANTHER" id="PTHR22780">
    <property type="entry name" value="ADAPTIN, ALPHA/GAMMA/EPSILON"/>
    <property type="match status" value="1"/>
</dbReference>
<evidence type="ECO:0000256" key="3">
    <source>
        <dbReference type="ARBA" id="ARBA00022927"/>
    </source>
</evidence>
<dbReference type="EMBL" id="QEAN01000073">
    <property type="protein sequence ID" value="TPX50026.1"/>
    <property type="molecule type" value="Genomic_DNA"/>
</dbReference>
<dbReference type="InterPro" id="IPR016024">
    <property type="entry name" value="ARM-type_fold"/>
</dbReference>
<organism evidence="6 9">
    <name type="scientific">Synchytrium endobioticum</name>
    <dbReference type="NCBI Taxonomy" id="286115"/>
    <lineage>
        <taxon>Eukaryota</taxon>
        <taxon>Fungi</taxon>
        <taxon>Fungi incertae sedis</taxon>
        <taxon>Chytridiomycota</taxon>
        <taxon>Chytridiomycota incertae sedis</taxon>
        <taxon>Chytridiomycetes</taxon>
        <taxon>Synchytriales</taxon>
        <taxon>Synchytriaceae</taxon>
        <taxon>Synchytrium</taxon>
    </lineage>
</organism>
<evidence type="ECO:0000259" key="5">
    <source>
        <dbReference type="Pfam" id="PF01602"/>
    </source>
</evidence>
<dbReference type="OrthoDB" id="29308at2759"/>